<dbReference type="Proteomes" id="UP001321486">
    <property type="component" value="Plasmid pNBRC108728a"/>
</dbReference>
<proteinExistence type="predicted"/>
<name>A0ABN6YA66_9MICO</name>
<reference evidence="2" key="1">
    <citation type="journal article" date="2019" name="Int. J. Syst. Evol. Microbiol.">
        <title>The Global Catalogue of Microorganisms (GCM) 10K type strain sequencing project: providing services to taxonomists for standard genome sequencing and annotation.</title>
        <authorList>
            <consortium name="The Broad Institute Genomics Platform"/>
            <consortium name="The Broad Institute Genome Sequencing Center for Infectious Disease"/>
            <person name="Wu L."/>
            <person name="Ma J."/>
        </authorList>
    </citation>
    <scope>NUCLEOTIDE SEQUENCE [LARGE SCALE GENOMIC DNA]</scope>
    <source>
        <strain evidence="2">NBRC 108728</strain>
    </source>
</reference>
<gene>
    <name evidence="1" type="ORF">GCM10025867_46590</name>
</gene>
<evidence type="ECO:0000313" key="1">
    <source>
        <dbReference type="EMBL" id="BDZ52418.1"/>
    </source>
</evidence>
<keyword evidence="2" id="KW-1185">Reference proteome</keyword>
<evidence type="ECO:0000313" key="2">
    <source>
        <dbReference type="Proteomes" id="UP001321486"/>
    </source>
</evidence>
<protein>
    <submittedName>
        <fullName evidence="1">Uncharacterized protein</fullName>
    </submittedName>
</protein>
<keyword evidence="1" id="KW-0614">Plasmid</keyword>
<accession>A0ABN6YA66</accession>
<dbReference type="EMBL" id="AP027733">
    <property type="protein sequence ID" value="BDZ52418.1"/>
    <property type="molecule type" value="Genomic_DNA"/>
</dbReference>
<organism evidence="1 2">
    <name type="scientific">Frondihabitans sucicola</name>
    <dbReference type="NCBI Taxonomy" id="1268041"/>
    <lineage>
        <taxon>Bacteria</taxon>
        <taxon>Bacillati</taxon>
        <taxon>Actinomycetota</taxon>
        <taxon>Actinomycetes</taxon>
        <taxon>Micrococcales</taxon>
        <taxon>Microbacteriaceae</taxon>
        <taxon>Frondihabitans</taxon>
    </lineage>
</organism>
<sequence length="61" mass="6786">MTRQKEVECSLALGVERHSEQGWGEHELALFPDVAGDGREGAWFGGMPARIHCMRSSFVKP</sequence>
<geneLocation type="plasmid" evidence="1 2">
    <name>pNBRC108728a</name>
</geneLocation>